<evidence type="ECO:0000256" key="1">
    <source>
        <dbReference type="SAM" id="MobiDB-lite"/>
    </source>
</evidence>
<evidence type="ECO:0000313" key="2">
    <source>
        <dbReference type="EMBL" id="RYU14343.1"/>
    </source>
</evidence>
<name>A0A4Q5J743_9ACTN</name>
<protein>
    <submittedName>
        <fullName evidence="2">Uncharacterized protein</fullName>
    </submittedName>
</protein>
<evidence type="ECO:0000313" key="3">
    <source>
        <dbReference type="Proteomes" id="UP000291189"/>
    </source>
</evidence>
<gene>
    <name evidence="2" type="ORF">ETU37_03830</name>
</gene>
<proteinExistence type="predicted"/>
<dbReference type="EMBL" id="SDPU01000011">
    <property type="protein sequence ID" value="RYU14343.1"/>
    <property type="molecule type" value="Genomic_DNA"/>
</dbReference>
<feature type="region of interest" description="Disordered" evidence="1">
    <location>
        <begin position="1"/>
        <end position="41"/>
    </location>
</feature>
<dbReference type="AlphaFoldDB" id="A0A4Q5J743"/>
<feature type="region of interest" description="Disordered" evidence="1">
    <location>
        <begin position="72"/>
        <end position="108"/>
    </location>
</feature>
<reference evidence="2 3" key="1">
    <citation type="submission" date="2019-01" db="EMBL/GenBank/DDBJ databases">
        <title>Nocardioides guangzhouensis sp. nov., an actinobacterium isolated from soil.</title>
        <authorList>
            <person name="Fu Y."/>
            <person name="Cai Y."/>
            <person name="Lin Z."/>
            <person name="Chen P."/>
        </authorList>
    </citation>
    <scope>NUCLEOTIDE SEQUENCE [LARGE SCALE GENOMIC DNA]</scope>
    <source>
        <strain evidence="2 3">NBRC 105384</strain>
    </source>
</reference>
<sequence length="108" mass="11236">MSRRSTGFAGIGAQDQPPGCAFSSAGLKRAEHGDGDRHRRGLGSLADEVQDAMSAQGLGVVLDADRGRFGGTQRVDAEQIGQGPVVDGDGLGDLEEPDEFEAVESLRP</sequence>
<accession>A0A4Q5J743</accession>
<organism evidence="2 3">
    <name type="scientific">Nocardioides iriomotensis</name>
    <dbReference type="NCBI Taxonomy" id="715784"/>
    <lineage>
        <taxon>Bacteria</taxon>
        <taxon>Bacillati</taxon>
        <taxon>Actinomycetota</taxon>
        <taxon>Actinomycetes</taxon>
        <taxon>Propionibacteriales</taxon>
        <taxon>Nocardioidaceae</taxon>
        <taxon>Nocardioides</taxon>
    </lineage>
</organism>
<comment type="caution">
    <text evidence="2">The sequence shown here is derived from an EMBL/GenBank/DDBJ whole genome shotgun (WGS) entry which is preliminary data.</text>
</comment>
<keyword evidence="3" id="KW-1185">Reference proteome</keyword>
<dbReference type="Proteomes" id="UP000291189">
    <property type="component" value="Unassembled WGS sequence"/>
</dbReference>
<dbReference type="RefSeq" id="WP_129985557.1">
    <property type="nucleotide sequence ID" value="NZ_SDPU01000011.1"/>
</dbReference>
<feature type="compositionally biased region" description="Basic and acidic residues" evidence="1">
    <location>
        <begin position="28"/>
        <end position="37"/>
    </location>
</feature>
<feature type="compositionally biased region" description="Acidic residues" evidence="1">
    <location>
        <begin position="90"/>
        <end position="102"/>
    </location>
</feature>